<keyword evidence="11 41" id="KW-0443">Lipid metabolism</keyword>
<dbReference type="InterPro" id="IPR002641">
    <property type="entry name" value="PNPLA_dom"/>
</dbReference>
<dbReference type="GO" id="GO:0001516">
    <property type="term" value="P:prostaglandin biosynthetic process"/>
    <property type="evidence" value="ECO:0007669"/>
    <property type="project" value="Ensembl"/>
</dbReference>
<evidence type="ECO:0000256" key="29">
    <source>
        <dbReference type="ARBA" id="ARBA00051274"/>
    </source>
</evidence>
<dbReference type="KEGG" id="bmus:118900593"/>
<comment type="catalytic activity">
    <reaction evidence="26">
        <text>a 1-O-(1Z-alkenyl)-2-acyl-sn-glycero-3-phosphocholine + H2O = a 1-O-(1Z-alkenyl)-sn-glycero-3-phosphocholine + a fatty acid + H(+)</text>
        <dbReference type="Rhea" id="RHEA:44068"/>
        <dbReference type="ChEBI" id="CHEBI:15377"/>
        <dbReference type="ChEBI" id="CHEBI:15378"/>
        <dbReference type="ChEBI" id="CHEBI:28868"/>
        <dbReference type="ChEBI" id="CHEBI:77286"/>
        <dbReference type="ChEBI" id="CHEBI:77287"/>
    </reaction>
    <physiologicalReaction direction="left-to-right" evidence="26">
        <dbReference type="Rhea" id="RHEA:44069"/>
    </physiologicalReaction>
</comment>
<evidence type="ECO:0000256" key="19">
    <source>
        <dbReference type="ARBA" id="ARBA00048373"/>
    </source>
</evidence>
<feature type="region of interest" description="Disordered" evidence="42">
    <location>
        <begin position="248"/>
        <end position="269"/>
    </location>
</feature>
<comment type="catalytic activity">
    <reaction evidence="30">
        <text>1',3'-bis-[1,2-di-(9Z,12Z-octadecadienoyl)-sn-glycero-3-phospho]-glycerol + H2O = 1'-[1,2-di-(9Z,12Z-octadecadienoyl)-sn-glycero-3-phospho]-3'-[1-(9Z,12Z-octadecadienoyl)-sn-glycero-3-phospho]-glycerol + (9Z,12Z)-octadecadienoate + H(+)</text>
        <dbReference type="Rhea" id="RHEA:52812"/>
        <dbReference type="ChEBI" id="CHEBI:15377"/>
        <dbReference type="ChEBI" id="CHEBI:15378"/>
        <dbReference type="ChEBI" id="CHEBI:30245"/>
        <dbReference type="ChEBI" id="CHEBI:83580"/>
        <dbReference type="ChEBI" id="CHEBI:83581"/>
    </reaction>
    <physiologicalReaction direction="left-to-right" evidence="30">
        <dbReference type="Rhea" id="RHEA:52813"/>
    </physiologicalReaction>
</comment>
<dbReference type="Pfam" id="PF01734">
    <property type="entry name" value="Patatin"/>
    <property type="match status" value="1"/>
</dbReference>
<evidence type="ECO:0000256" key="15">
    <source>
        <dbReference type="ARBA" id="ARBA00023180"/>
    </source>
</evidence>
<comment type="catalytic activity">
    <reaction evidence="36">
        <text>1-octadecanoyl-2-(9Z-octadecenoyl)-sn-glycero-3-phosphocholine + H2O = 2-(9Z-octadecenoyl)-sn-glycero-3-phosphocholine + octadecanoate + H(+)</text>
        <dbReference type="Rhea" id="RHEA:40823"/>
        <dbReference type="ChEBI" id="CHEBI:15377"/>
        <dbReference type="ChEBI" id="CHEBI:15378"/>
        <dbReference type="ChEBI" id="CHEBI:25629"/>
        <dbReference type="ChEBI" id="CHEBI:75034"/>
        <dbReference type="ChEBI" id="CHEBI:76071"/>
    </reaction>
    <physiologicalReaction direction="left-to-right" evidence="36">
        <dbReference type="Rhea" id="RHEA:40824"/>
    </physiologicalReaction>
</comment>
<evidence type="ECO:0000256" key="13">
    <source>
        <dbReference type="ARBA" id="ARBA00023136"/>
    </source>
</evidence>
<evidence type="ECO:0000256" key="14">
    <source>
        <dbReference type="ARBA" id="ARBA00023140"/>
    </source>
</evidence>
<keyword evidence="8" id="KW-0256">Endoplasmic reticulum</keyword>
<reference evidence="44" key="1">
    <citation type="submission" date="2023-09" db="UniProtKB">
        <authorList>
            <consortium name="Ensembl"/>
        </authorList>
    </citation>
    <scope>IDENTIFICATION</scope>
</reference>
<dbReference type="GeneTree" id="ENSGT00940000154738"/>
<proteinExistence type="predicted"/>
<keyword evidence="45" id="KW-1185">Reference proteome</keyword>
<dbReference type="GO" id="GO:0035556">
    <property type="term" value="P:intracellular signal transduction"/>
    <property type="evidence" value="ECO:0007669"/>
    <property type="project" value="Ensembl"/>
</dbReference>
<evidence type="ECO:0000256" key="38">
    <source>
        <dbReference type="ARBA" id="ARBA00067804"/>
    </source>
</evidence>
<feature type="active site" description="Nucleophile" evidence="41">
    <location>
        <position position="495"/>
    </location>
</feature>
<comment type="catalytic activity">
    <reaction evidence="24">
        <text>1-acyl-2-(9Z,12Z)-octadecadienoyl-sn-glycero-3-phosphocholine + H2O = a 1-acyl-sn-glycero-3-phosphocholine + (9Z,12Z)-octadecadienoate + H(+)</text>
        <dbReference type="Rhea" id="RHEA:40643"/>
        <dbReference type="ChEBI" id="CHEBI:15377"/>
        <dbReference type="ChEBI" id="CHEBI:15378"/>
        <dbReference type="ChEBI" id="CHEBI:30245"/>
        <dbReference type="ChEBI" id="CHEBI:58168"/>
        <dbReference type="ChEBI" id="CHEBI:60000"/>
    </reaction>
    <physiologicalReaction direction="left-to-right" evidence="24">
        <dbReference type="Rhea" id="RHEA:40644"/>
    </physiologicalReaction>
</comment>
<gene>
    <name evidence="44 46" type="primary">PNPLA8</name>
</gene>
<evidence type="ECO:0000256" key="2">
    <source>
        <dbReference type="ARBA" id="ARBA00004389"/>
    </source>
</evidence>
<comment type="catalytic activity">
    <reaction evidence="21">
        <text>1-hexadecanoyl-2-(5Z,8Z,11Z,14Z-eicosatetraenoyl)-sn-glycero-3-phosphoethanolamine + H2O = 1-hexadecanoyl-sn-glycero-3-phosphoethanolamine + (5Z,8Z,11Z,14Z)-eicosatetraenoate + H(+)</text>
        <dbReference type="Rhea" id="RHEA:40431"/>
        <dbReference type="ChEBI" id="CHEBI:15377"/>
        <dbReference type="ChEBI" id="CHEBI:15378"/>
        <dbReference type="ChEBI" id="CHEBI:32395"/>
        <dbReference type="ChEBI" id="CHEBI:73004"/>
        <dbReference type="ChEBI" id="CHEBI:73009"/>
    </reaction>
    <physiologicalReaction direction="left-to-right" evidence="21">
        <dbReference type="Rhea" id="RHEA:40432"/>
    </physiologicalReaction>
</comment>
<dbReference type="GO" id="GO:0043651">
    <property type="term" value="P:linoleic acid metabolic process"/>
    <property type="evidence" value="ECO:0007669"/>
    <property type="project" value="Ensembl"/>
</dbReference>
<dbReference type="Ensembl" id="ENSBMST00010011399.1">
    <property type="protein sequence ID" value="ENSBMSP00010010253.1"/>
    <property type="gene ID" value="ENSBMSG00010007530.1"/>
</dbReference>
<evidence type="ECO:0000256" key="12">
    <source>
        <dbReference type="ARBA" id="ARBA00023128"/>
    </source>
</evidence>
<evidence type="ECO:0000256" key="39">
    <source>
        <dbReference type="ARBA" id="ARBA00077226"/>
    </source>
</evidence>
<comment type="catalytic activity">
    <reaction evidence="23">
        <text>1-hexadecanoyl-2-(4Z,7Z,10Z,13Z,16Z,19Z-docosahexaenoyl)-sn-glycero-3-phosphocholine + H2O = 2-(4Z,7Z,10Z,13Z,16Z,19Z-docosahexaenoyl)-sn-glycero-3-phosphocholine + hexadecanoate + H(+)</text>
        <dbReference type="Rhea" id="RHEA:41063"/>
        <dbReference type="ChEBI" id="CHEBI:7896"/>
        <dbReference type="ChEBI" id="CHEBI:15377"/>
        <dbReference type="ChEBI" id="CHEBI:15378"/>
        <dbReference type="ChEBI" id="CHEBI:74963"/>
        <dbReference type="ChEBI" id="CHEBI:76085"/>
    </reaction>
    <physiologicalReaction direction="left-to-right" evidence="23">
        <dbReference type="Rhea" id="RHEA:41064"/>
    </physiologicalReaction>
</comment>
<keyword evidence="6" id="KW-0812">Transmembrane</keyword>
<dbReference type="SUPFAM" id="SSF52151">
    <property type="entry name" value="FabD/lysophospholipase-like"/>
    <property type="match status" value="1"/>
</dbReference>
<dbReference type="PANTHER" id="PTHR24185:SF1">
    <property type="entry name" value="CALCIUM-INDEPENDENT PHOSPHOLIPASE A2-GAMMA"/>
    <property type="match status" value="1"/>
</dbReference>
<keyword evidence="14" id="KW-0576">Peroxisome</keyword>
<evidence type="ECO:0000256" key="20">
    <source>
        <dbReference type="ARBA" id="ARBA00048454"/>
    </source>
</evidence>
<dbReference type="Gene3D" id="3.40.1090.10">
    <property type="entry name" value="Cytosolic phospholipase A2 catalytic domain"/>
    <property type="match status" value="1"/>
</dbReference>
<evidence type="ECO:0000256" key="30">
    <source>
        <dbReference type="ARBA" id="ARBA00051658"/>
    </source>
</evidence>
<evidence type="ECO:0000256" key="7">
    <source>
        <dbReference type="ARBA" id="ARBA00022801"/>
    </source>
</evidence>
<evidence type="ECO:0000256" key="33">
    <source>
        <dbReference type="ARBA" id="ARBA00052045"/>
    </source>
</evidence>
<keyword evidence="12" id="KW-0496">Mitochondrion</keyword>
<reference evidence="46" key="2">
    <citation type="submission" date="2025-04" db="UniProtKB">
        <authorList>
            <consortium name="RefSeq"/>
        </authorList>
    </citation>
    <scope>IDENTIFICATION</scope>
    <source>
        <tissue evidence="46">Epidermis and Blubber</tissue>
    </source>
</reference>
<evidence type="ECO:0000256" key="37">
    <source>
        <dbReference type="ARBA" id="ARBA00052864"/>
    </source>
</evidence>
<evidence type="ECO:0000256" key="24">
    <source>
        <dbReference type="ARBA" id="ARBA00050467"/>
    </source>
</evidence>
<dbReference type="GO" id="GO:0047499">
    <property type="term" value="F:calcium-independent phospholipase A2 activity"/>
    <property type="evidence" value="ECO:0007669"/>
    <property type="project" value="Ensembl"/>
</dbReference>
<feature type="compositionally biased region" description="Basic and acidic residues" evidence="42">
    <location>
        <begin position="248"/>
        <end position="257"/>
    </location>
</feature>
<comment type="catalytic activity">
    <reaction evidence="37">
        <text>1-hexadecanoyl-2-(5Z,8Z,11Z,14Z-eicosatetraenoyl)-sn-glycero-3-phosphocholine + H2O = 2-(5Z,8Z,11Z,14Z)-eicosatetraenoyl-sn-glycero-3-phosphocholine + hexadecanoate + H(+)</text>
        <dbReference type="Rhea" id="RHEA:40571"/>
        <dbReference type="ChEBI" id="CHEBI:7896"/>
        <dbReference type="ChEBI" id="CHEBI:15377"/>
        <dbReference type="ChEBI" id="CHEBI:15378"/>
        <dbReference type="ChEBI" id="CHEBI:73003"/>
        <dbReference type="ChEBI" id="CHEBI:76079"/>
    </reaction>
    <physiologicalReaction direction="left-to-right" evidence="37">
        <dbReference type="Rhea" id="RHEA:40572"/>
    </physiologicalReaction>
</comment>
<keyword evidence="13" id="KW-0472">Membrane</keyword>
<comment type="catalytic activity">
    <reaction evidence="27">
        <text>1-acyl-2-(9Z,12Z)-octadecadienoyl-sn-glycero-3-phosphoethanolamine + H2O = a 1-acyl-sn-glycero-3-phosphoethanolamine + (9Z,12Z)-octadecadienoate + H(+)</text>
        <dbReference type="Rhea" id="RHEA:40639"/>
        <dbReference type="ChEBI" id="CHEBI:15377"/>
        <dbReference type="ChEBI" id="CHEBI:15378"/>
        <dbReference type="ChEBI" id="CHEBI:30245"/>
        <dbReference type="ChEBI" id="CHEBI:64381"/>
        <dbReference type="ChEBI" id="CHEBI:75069"/>
    </reaction>
    <physiologicalReaction direction="left-to-right" evidence="27">
        <dbReference type="Rhea" id="RHEA:40640"/>
    </physiologicalReaction>
</comment>
<keyword evidence="7 41" id="KW-0378">Hydrolase</keyword>
<evidence type="ECO:0000256" key="8">
    <source>
        <dbReference type="ARBA" id="ARBA00022824"/>
    </source>
</evidence>
<protein>
    <recommendedName>
        <fullName evidence="38">Calcium-independent phospholipase A2-gamma</fullName>
        <ecNumber evidence="5">3.1.1.5</ecNumber>
    </recommendedName>
    <alternativeName>
        <fullName evidence="39">Intracellular membrane-associated calcium-independent phospholipase A2 gamma</fullName>
    </alternativeName>
    <alternativeName>
        <fullName evidence="40">Patatin-like phospholipase domain-containing protein 8</fullName>
    </alternativeName>
</protein>
<comment type="catalytic activity">
    <reaction evidence="18">
        <text>a 1,2-diacyl-sn-glycero-3-phosphoethanolamine + H2O = a 1-acyl-sn-glycero-3-phosphoethanolamine + a fatty acid + H(+)</text>
        <dbReference type="Rhea" id="RHEA:44604"/>
        <dbReference type="ChEBI" id="CHEBI:15377"/>
        <dbReference type="ChEBI" id="CHEBI:15378"/>
        <dbReference type="ChEBI" id="CHEBI:28868"/>
        <dbReference type="ChEBI" id="CHEBI:64381"/>
        <dbReference type="ChEBI" id="CHEBI:64612"/>
    </reaction>
    <physiologicalReaction direction="left-to-right" evidence="18">
        <dbReference type="Rhea" id="RHEA:44605"/>
    </physiologicalReaction>
</comment>
<evidence type="ECO:0000256" key="32">
    <source>
        <dbReference type="ARBA" id="ARBA00051855"/>
    </source>
</evidence>
<keyword evidence="15" id="KW-0325">Glycoprotein</keyword>
<dbReference type="GO" id="GO:0034638">
    <property type="term" value="P:phosphatidylcholine catabolic process"/>
    <property type="evidence" value="ECO:0007669"/>
    <property type="project" value="Ensembl"/>
</dbReference>
<feature type="short sequence motif" description="GXSXG" evidence="41">
    <location>
        <begin position="493"/>
        <end position="497"/>
    </location>
</feature>
<keyword evidence="9 41" id="KW-0442">Lipid degradation</keyword>
<evidence type="ECO:0000256" key="6">
    <source>
        <dbReference type="ARBA" id="ARBA00022692"/>
    </source>
</evidence>
<comment type="subcellular location">
    <subcellularLocation>
        <location evidence="2">Endoplasmic reticulum membrane</location>
        <topology evidence="2">Single-pass membrane protein</topology>
    </subcellularLocation>
    <subcellularLocation>
        <location evidence="1">Mitochondrion membrane</location>
        <topology evidence="1">Single-pass membrane protein</topology>
    </subcellularLocation>
    <subcellularLocation>
        <location evidence="3">Peroxisome membrane</location>
        <topology evidence="3">Single-pass membrane protein</topology>
    </subcellularLocation>
</comment>
<evidence type="ECO:0000256" key="11">
    <source>
        <dbReference type="ARBA" id="ARBA00023098"/>
    </source>
</evidence>
<dbReference type="GO" id="GO:0004622">
    <property type="term" value="F:phosphatidylcholine lysophospholipase activity"/>
    <property type="evidence" value="ECO:0007669"/>
    <property type="project" value="UniProtKB-EC"/>
</dbReference>
<dbReference type="CDD" id="cd07211">
    <property type="entry name" value="Pat_PNPLA8"/>
    <property type="match status" value="1"/>
</dbReference>
<evidence type="ECO:0000256" key="36">
    <source>
        <dbReference type="ARBA" id="ARBA00052656"/>
    </source>
</evidence>
<dbReference type="PANTHER" id="PTHR24185">
    <property type="entry name" value="CALCIUM-INDEPENDENT PHOSPHOLIPASE A2-GAMMA"/>
    <property type="match status" value="1"/>
</dbReference>
<dbReference type="Proteomes" id="UP000694857">
    <property type="component" value="Chromosome 9"/>
</dbReference>
<organism evidence="45 46">
    <name type="scientific">Balaenoptera musculus</name>
    <name type="common">Blue whale</name>
    <dbReference type="NCBI Taxonomy" id="9771"/>
    <lineage>
        <taxon>Eukaryota</taxon>
        <taxon>Metazoa</taxon>
        <taxon>Chordata</taxon>
        <taxon>Craniata</taxon>
        <taxon>Vertebrata</taxon>
        <taxon>Euteleostomi</taxon>
        <taxon>Mammalia</taxon>
        <taxon>Eutheria</taxon>
        <taxon>Laurasiatheria</taxon>
        <taxon>Artiodactyla</taxon>
        <taxon>Whippomorpha</taxon>
        <taxon>Cetacea</taxon>
        <taxon>Mysticeti</taxon>
        <taxon>Balaenopteridae</taxon>
        <taxon>Balaenoptera</taxon>
    </lineage>
</organism>
<evidence type="ECO:0000256" key="31">
    <source>
        <dbReference type="ARBA" id="ARBA00051713"/>
    </source>
</evidence>
<comment type="catalytic activity">
    <reaction evidence="22">
        <text>1-hexadecanoyl-2-(9Z-octadecenoyl)-sn-glycero-3-phosphocholine + H2O = 1-hexadecanoyl-sn-glycero-3-phosphocholine + (9Z)-octadecenoate + H(+)</text>
        <dbReference type="Rhea" id="RHEA:38779"/>
        <dbReference type="ChEBI" id="CHEBI:15377"/>
        <dbReference type="ChEBI" id="CHEBI:15378"/>
        <dbReference type="ChEBI" id="CHEBI:30823"/>
        <dbReference type="ChEBI" id="CHEBI:72998"/>
        <dbReference type="ChEBI" id="CHEBI:73001"/>
    </reaction>
    <physiologicalReaction direction="left-to-right" evidence="22">
        <dbReference type="Rhea" id="RHEA:38780"/>
    </physiologicalReaction>
</comment>
<comment type="pathway">
    <text evidence="17">Phospholipid metabolism.</text>
</comment>
<dbReference type="PROSITE" id="PS51635">
    <property type="entry name" value="PNPLA"/>
    <property type="match status" value="1"/>
</dbReference>
<evidence type="ECO:0000256" key="16">
    <source>
        <dbReference type="ARBA" id="ARBA00023408"/>
    </source>
</evidence>
<evidence type="ECO:0000313" key="45">
    <source>
        <dbReference type="Proteomes" id="UP000694857"/>
    </source>
</evidence>
<feature type="short sequence motif" description="DGA/G" evidence="41">
    <location>
        <begin position="639"/>
        <end position="641"/>
    </location>
</feature>
<evidence type="ECO:0000256" key="18">
    <source>
        <dbReference type="ARBA" id="ARBA00036775"/>
    </source>
</evidence>
<evidence type="ECO:0000256" key="35">
    <source>
        <dbReference type="ARBA" id="ARBA00052490"/>
    </source>
</evidence>
<comment type="catalytic activity">
    <reaction evidence="29">
        <text>1-acyl-2-(5Z,8Z,11Z,14Z-eicosatetraenoyl)-sn-glycero-3-phosphocholine + H2O = a 1-acyl-sn-glycero-3-phosphocholine + (5Z,8Z,11Z,14Z)-eicosatetraenoate + H(+)</text>
        <dbReference type="Rhea" id="RHEA:40651"/>
        <dbReference type="ChEBI" id="CHEBI:15377"/>
        <dbReference type="ChEBI" id="CHEBI:15378"/>
        <dbReference type="ChEBI" id="CHEBI:32395"/>
        <dbReference type="ChEBI" id="CHEBI:58168"/>
        <dbReference type="ChEBI" id="CHEBI:75063"/>
    </reaction>
    <physiologicalReaction direction="left-to-right" evidence="29">
        <dbReference type="Rhea" id="RHEA:40652"/>
    </physiologicalReaction>
</comment>
<comment type="catalytic activity">
    <reaction evidence="33">
        <text>a 1,2-diacyl-sn-glycero-3-phosphocholine + H2O = a 2-acyl-sn-glycero-3-phosphocholine + a fatty acid + H(+)</text>
        <dbReference type="Rhea" id="RHEA:18689"/>
        <dbReference type="ChEBI" id="CHEBI:15377"/>
        <dbReference type="ChEBI" id="CHEBI:15378"/>
        <dbReference type="ChEBI" id="CHEBI:28868"/>
        <dbReference type="ChEBI" id="CHEBI:57643"/>
        <dbReference type="ChEBI" id="CHEBI:57875"/>
    </reaction>
    <physiologicalReaction direction="left-to-right" evidence="33">
        <dbReference type="Rhea" id="RHEA:18690"/>
    </physiologicalReaction>
</comment>
<dbReference type="RefSeq" id="XP_036718912.1">
    <property type="nucleotide sequence ID" value="XM_036863017.1"/>
</dbReference>
<evidence type="ECO:0000256" key="42">
    <source>
        <dbReference type="SAM" id="MobiDB-lite"/>
    </source>
</evidence>
<dbReference type="GO" id="GO:0032048">
    <property type="term" value="P:cardiolipin metabolic process"/>
    <property type="evidence" value="ECO:0007669"/>
    <property type="project" value="Ensembl"/>
</dbReference>
<feature type="domain" description="PNPLA" evidence="43">
    <location>
        <begin position="457"/>
        <end position="652"/>
    </location>
</feature>
<evidence type="ECO:0000256" key="26">
    <source>
        <dbReference type="ARBA" id="ARBA00050796"/>
    </source>
</evidence>
<evidence type="ECO:0000256" key="17">
    <source>
        <dbReference type="ARBA" id="ARBA00025707"/>
    </source>
</evidence>
<dbReference type="InterPro" id="IPR045217">
    <property type="entry name" value="PNPLA8-like"/>
</dbReference>
<feature type="short sequence motif" description="GXGXXG" evidence="41">
    <location>
        <begin position="461"/>
        <end position="466"/>
    </location>
</feature>
<dbReference type="GO" id="GO:0070328">
    <property type="term" value="P:triglyceride homeostasis"/>
    <property type="evidence" value="ECO:0007669"/>
    <property type="project" value="Ensembl"/>
</dbReference>
<name>A0A8B8Y997_BALMU</name>
<dbReference type="FunFam" id="3.40.1090.10:FF:000012">
    <property type="entry name" value="calcium-independent phospholipase A2-gamma isoform X1"/>
    <property type="match status" value="1"/>
</dbReference>
<feature type="active site" description="Proton acceptor" evidence="41">
    <location>
        <position position="639"/>
    </location>
</feature>
<evidence type="ECO:0000256" key="27">
    <source>
        <dbReference type="ARBA" id="ARBA00050929"/>
    </source>
</evidence>
<keyword evidence="10" id="KW-1133">Transmembrane helix</keyword>
<evidence type="ECO:0000256" key="23">
    <source>
        <dbReference type="ARBA" id="ARBA00050264"/>
    </source>
</evidence>
<evidence type="ECO:0000256" key="41">
    <source>
        <dbReference type="PROSITE-ProRule" id="PRU01161"/>
    </source>
</evidence>
<dbReference type="GeneID" id="118900593"/>
<comment type="catalytic activity">
    <reaction evidence="35">
        <text>a 1,2-diacyl-sn-glycero-3-phosphocholine + H2O = a 1-acyl-sn-glycero-3-phosphocholine + a fatty acid + H(+)</text>
        <dbReference type="Rhea" id="RHEA:15801"/>
        <dbReference type="ChEBI" id="CHEBI:15377"/>
        <dbReference type="ChEBI" id="CHEBI:15378"/>
        <dbReference type="ChEBI" id="CHEBI:28868"/>
        <dbReference type="ChEBI" id="CHEBI:57643"/>
        <dbReference type="ChEBI" id="CHEBI:58168"/>
    </reaction>
    <physiologicalReaction direction="left-to-right" evidence="35">
        <dbReference type="Rhea" id="RHEA:15802"/>
    </physiologicalReaction>
</comment>
<comment type="catalytic activity">
    <reaction evidence="32">
        <text>1-octadecanoyl-2-(9Z-octadecenoyl)-sn-glycero-3-phosphocholine + H2O = 1-octadecanoyl-sn-glycero-3-phosphocholine + (9Z)-octadecenoate + H(+)</text>
        <dbReference type="Rhea" id="RHEA:40819"/>
        <dbReference type="ChEBI" id="CHEBI:15377"/>
        <dbReference type="ChEBI" id="CHEBI:15378"/>
        <dbReference type="ChEBI" id="CHEBI:30823"/>
        <dbReference type="ChEBI" id="CHEBI:73858"/>
        <dbReference type="ChEBI" id="CHEBI:75034"/>
    </reaction>
    <physiologicalReaction direction="left-to-right" evidence="32">
        <dbReference type="Rhea" id="RHEA:40820"/>
    </physiologicalReaction>
</comment>
<dbReference type="InterPro" id="IPR016035">
    <property type="entry name" value="Acyl_Trfase/lysoPLipase"/>
</dbReference>
<dbReference type="OMA" id="HMSRIKN"/>
<comment type="catalytic activity">
    <reaction evidence="16">
        <text>1-hexadecanoyl-2-(9Z,12Z-octadecadienoyl)-sn-glycero-3-phosphocholine + H2O = (9Z,12Z)-octadecadienoate + 1-hexadecanoyl-sn-glycero-3-phosphocholine + H(+)</text>
        <dbReference type="Rhea" id="RHEA:40811"/>
        <dbReference type="ChEBI" id="CHEBI:15377"/>
        <dbReference type="ChEBI" id="CHEBI:15378"/>
        <dbReference type="ChEBI" id="CHEBI:30245"/>
        <dbReference type="ChEBI" id="CHEBI:72998"/>
        <dbReference type="ChEBI" id="CHEBI:73002"/>
    </reaction>
    <physiologicalReaction direction="left-to-right" evidence="16">
        <dbReference type="Rhea" id="RHEA:40812"/>
    </physiologicalReaction>
</comment>
<dbReference type="AlphaFoldDB" id="A0A8B8Y997"/>
<dbReference type="GO" id="GO:0050482">
    <property type="term" value="P:arachidonate secretion"/>
    <property type="evidence" value="ECO:0007669"/>
    <property type="project" value="Ensembl"/>
</dbReference>
<comment type="catalytic activity">
    <reaction evidence="20">
        <text>a 1-acyl-sn-glycero-3-phosphocholine + H2O = sn-glycerol 3-phosphocholine + a fatty acid + H(+)</text>
        <dbReference type="Rhea" id="RHEA:15177"/>
        <dbReference type="ChEBI" id="CHEBI:15377"/>
        <dbReference type="ChEBI" id="CHEBI:15378"/>
        <dbReference type="ChEBI" id="CHEBI:16870"/>
        <dbReference type="ChEBI" id="CHEBI:28868"/>
        <dbReference type="ChEBI" id="CHEBI:58168"/>
        <dbReference type="EC" id="3.1.1.5"/>
    </reaction>
    <physiologicalReaction direction="left-to-right" evidence="20">
        <dbReference type="Rhea" id="RHEA:15178"/>
    </physiologicalReaction>
</comment>
<evidence type="ECO:0000256" key="9">
    <source>
        <dbReference type="ARBA" id="ARBA00022963"/>
    </source>
</evidence>
<dbReference type="GO" id="GO:0005789">
    <property type="term" value="C:endoplasmic reticulum membrane"/>
    <property type="evidence" value="ECO:0007669"/>
    <property type="project" value="UniProtKB-SubCell"/>
</dbReference>
<accession>A0A8B8Y997</accession>
<dbReference type="GO" id="GO:0046338">
    <property type="term" value="P:phosphatidylethanolamine catabolic process"/>
    <property type="evidence" value="ECO:0007669"/>
    <property type="project" value="Ensembl"/>
</dbReference>
<evidence type="ECO:0000256" key="40">
    <source>
        <dbReference type="ARBA" id="ARBA00078893"/>
    </source>
</evidence>
<dbReference type="GO" id="GO:0019369">
    <property type="term" value="P:arachidonate metabolic process"/>
    <property type="evidence" value="ECO:0007669"/>
    <property type="project" value="Ensembl"/>
</dbReference>
<comment type="pathway">
    <text evidence="4">Lipid metabolism.</text>
</comment>
<evidence type="ECO:0000256" key="34">
    <source>
        <dbReference type="ARBA" id="ARBA00052290"/>
    </source>
</evidence>
<evidence type="ECO:0000256" key="4">
    <source>
        <dbReference type="ARBA" id="ARBA00005189"/>
    </source>
</evidence>
<dbReference type="GO" id="GO:0031966">
    <property type="term" value="C:mitochondrial membrane"/>
    <property type="evidence" value="ECO:0007669"/>
    <property type="project" value="UniProtKB-SubCell"/>
</dbReference>
<dbReference type="OrthoDB" id="630895at2759"/>
<comment type="catalytic activity">
    <reaction evidence="31">
        <text>1-O-(1Z-hexadecenyl)-2-(9Z-octadecenoyl)-sn-glycero-3-phosphocholine + H2O = 1-(1Z-hexadecenyl)-sn-glycero-3-phosphocholine + (9Z)-octadecenoate + H(+)</text>
        <dbReference type="Rhea" id="RHEA:67156"/>
        <dbReference type="ChEBI" id="CHEBI:15377"/>
        <dbReference type="ChEBI" id="CHEBI:15378"/>
        <dbReference type="ChEBI" id="CHEBI:30823"/>
        <dbReference type="ChEBI" id="CHEBI:73850"/>
        <dbReference type="ChEBI" id="CHEBI:86232"/>
    </reaction>
    <physiologicalReaction direction="left-to-right" evidence="31">
        <dbReference type="Rhea" id="RHEA:67157"/>
    </physiologicalReaction>
</comment>
<evidence type="ECO:0000256" key="22">
    <source>
        <dbReference type="ARBA" id="ARBA00048699"/>
    </source>
</evidence>
<evidence type="ECO:0000259" key="43">
    <source>
        <dbReference type="PROSITE" id="PS51635"/>
    </source>
</evidence>
<comment type="catalytic activity">
    <reaction evidence="19">
        <text>1-hexadecanoyl-2-(5Z,8Z,11Z,14Z-eicosatetraenoyl)-sn-glycero-3-phosphocholine + H2O = 1-hexadecanoyl-sn-glycero-3-phosphocholine + (5Z,8Z,11Z,14Z)-eicosatetraenoate + H(+)</text>
        <dbReference type="Rhea" id="RHEA:40427"/>
        <dbReference type="ChEBI" id="CHEBI:15377"/>
        <dbReference type="ChEBI" id="CHEBI:15378"/>
        <dbReference type="ChEBI" id="CHEBI:32395"/>
        <dbReference type="ChEBI" id="CHEBI:72998"/>
        <dbReference type="ChEBI" id="CHEBI:73003"/>
    </reaction>
    <physiologicalReaction direction="left-to-right" evidence="19">
        <dbReference type="Rhea" id="RHEA:40428"/>
    </physiologicalReaction>
</comment>
<sequence>MPAGRPRGRPCREEARRHCRLSSCGLHSRNARSLCGKQRSKQLPFLCSPQRFWRISHVRGFHTSKIRCKWTKSEAHSCSKHCYSPSNHGLRFGILKLSTSAPKGLTKASLCMSCIKNTLNSVSKAVFGKQNEMISRLAQLKPSPRILRKVSDSGWLKQKNIKQTIKFLKKYSNKSAEKGSFAAKESHVMEKEDIGKQSLFHYTNNLTTKFGESFYFLSSHINSYFKREEKMSEQKENKDFQDKSELELKKSEDEKPSSPDPGVLTDKNLGSEASLCSEDNAASPSGTPEVLPISTKQSIANFLSRPTEGVQALVGGYIGGLVPKLKYDSKSQLEEQEEAMKAEQAISKDKNAEEKRRLSLQREKIIARVSIDNRTRALVQALRRTTDPRLCINRVEELTFHLLEFPEGKGVAVKEKIIPYLLRLRQIKDETLQAAVREILALIGYVDPVKGRGIRILTIDGGGTRGVVALQTLRKLVELTQKPVHQLFDYICGVSTGAILAFMLGLFHMPLDECEELYRKLGSDVFSQNVIVGTVKMSWSHAFYDSETWENILKDRMGSSLMIETARNPMCPKVAAVSTIVNRGITPKAFVFRNYGHFPGVNSHYLGGCQYKMWQAIRASSAAPGYFAEYVLGNDLHQDGGLLLNNPSALAIHECKCLWPDVPLECIVSLGTGRYESDVRNTATHTSLKTKLSNVINSATDTEEVHVMLDGLLPPDTYFRFNPVICENIPLDESRNEKLDQLQLEGLKYIERNEEKMKKLAKILSQEKTTLQKINDWIKLKTDMYEGLPFFSKL</sequence>
<dbReference type="GO" id="GO:0005778">
    <property type="term" value="C:peroxisomal membrane"/>
    <property type="evidence" value="ECO:0007669"/>
    <property type="project" value="UniProtKB-SubCell"/>
</dbReference>
<comment type="catalytic activity">
    <reaction evidence="25">
        <text>1'-[1-acyl-2-(9-hydroxy-(10E,12Z)-octadecadienoyl)-sn-glycero-3-phospho]-3'-[1,2-diacyl-sn-glycero-3-phospho]-glycerol + H2O = 9-hydroxy-(10E,12Z)-octadecadienoate + 1'-[1,2-diacyl-sn-glycero-3-phospho],3'-[1-acyl-sn-glycero-3-phospho]-glycerol + H(+)</text>
        <dbReference type="Rhea" id="RHEA:67272"/>
        <dbReference type="ChEBI" id="CHEBI:15377"/>
        <dbReference type="ChEBI" id="CHEBI:15378"/>
        <dbReference type="ChEBI" id="CHEBI:64743"/>
        <dbReference type="ChEBI" id="CHEBI:133820"/>
        <dbReference type="ChEBI" id="CHEBI:167908"/>
    </reaction>
    <physiologicalReaction direction="left-to-right" evidence="25">
        <dbReference type="Rhea" id="RHEA:67273"/>
    </physiologicalReaction>
</comment>
<evidence type="ECO:0000256" key="28">
    <source>
        <dbReference type="ARBA" id="ARBA00051089"/>
    </source>
</evidence>
<dbReference type="EC" id="3.1.1.5" evidence="5"/>
<evidence type="ECO:0000256" key="21">
    <source>
        <dbReference type="ARBA" id="ARBA00048541"/>
    </source>
</evidence>
<comment type="catalytic activity">
    <reaction evidence="28">
        <text>1-acyl-2-(5Z,8Z,11Z,14Z)-eicosatetraenoyl-sn-glycero-3-phosphoethanolamine + H2O = a 1-acyl-sn-glycero-3-phosphoethanolamine + (5Z,8Z,11Z,14Z)-eicosatetraenoate + H(+)</text>
        <dbReference type="Rhea" id="RHEA:40647"/>
        <dbReference type="ChEBI" id="CHEBI:15377"/>
        <dbReference type="ChEBI" id="CHEBI:15378"/>
        <dbReference type="ChEBI" id="CHEBI:32395"/>
        <dbReference type="ChEBI" id="CHEBI:64381"/>
        <dbReference type="ChEBI" id="CHEBI:75067"/>
    </reaction>
    <physiologicalReaction direction="left-to-right" evidence="28">
        <dbReference type="Rhea" id="RHEA:40648"/>
    </physiologicalReaction>
</comment>
<comment type="catalytic activity">
    <reaction evidence="34">
        <text>1-O-(1Z)-hexadecenyl-2 (5Z,8Z,11Z,14Z)-eicosatetraenoyl-sn-glycero-3-phosphocholine + H2O = 1-(1Z-hexadecenyl)-sn-glycero-3-phosphocholine + (5Z,8Z,11Z,14Z)-eicosatetraenoate + H(+)</text>
        <dbReference type="Rhea" id="RHEA:40579"/>
        <dbReference type="ChEBI" id="CHEBI:15377"/>
        <dbReference type="ChEBI" id="CHEBI:15378"/>
        <dbReference type="ChEBI" id="CHEBI:32395"/>
        <dbReference type="ChEBI" id="CHEBI:73850"/>
        <dbReference type="ChEBI" id="CHEBI:77292"/>
    </reaction>
    <physiologicalReaction direction="left-to-right" evidence="34">
        <dbReference type="Rhea" id="RHEA:40580"/>
    </physiologicalReaction>
</comment>
<evidence type="ECO:0000313" key="44">
    <source>
        <dbReference type="Ensembl" id="ENSBMSP00010010253.1"/>
    </source>
</evidence>
<evidence type="ECO:0000256" key="25">
    <source>
        <dbReference type="ARBA" id="ARBA00050774"/>
    </source>
</evidence>
<evidence type="ECO:0000256" key="10">
    <source>
        <dbReference type="ARBA" id="ARBA00022989"/>
    </source>
</evidence>
<evidence type="ECO:0000256" key="3">
    <source>
        <dbReference type="ARBA" id="ARBA00004549"/>
    </source>
</evidence>
<dbReference type="CTD" id="50640"/>
<evidence type="ECO:0000256" key="5">
    <source>
        <dbReference type="ARBA" id="ARBA00013274"/>
    </source>
</evidence>
<evidence type="ECO:0000313" key="46">
    <source>
        <dbReference type="RefSeq" id="XP_036718912.1"/>
    </source>
</evidence>
<evidence type="ECO:0000256" key="1">
    <source>
        <dbReference type="ARBA" id="ARBA00004304"/>
    </source>
</evidence>